<dbReference type="InterPro" id="IPR035959">
    <property type="entry name" value="RutC-like_sf"/>
</dbReference>
<dbReference type="EMBL" id="CBSV010000054">
    <property type="protein sequence ID" value="CDH00275.1"/>
    <property type="molecule type" value="Genomic_DNA"/>
</dbReference>
<keyword evidence="2" id="KW-0413">Isomerase</keyword>
<evidence type="ECO:0000313" key="4">
    <source>
        <dbReference type="Proteomes" id="UP000028487"/>
    </source>
</evidence>
<dbReference type="Gene3D" id="3.30.1330.40">
    <property type="entry name" value="RutC-like"/>
    <property type="match status" value="1"/>
</dbReference>
<proteinExistence type="predicted"/>
<dbReference type="Proteomes" id="UP000028487">
    <property type="component" value="Unassembled WGS sequence"/>
</dbReference>
<dbReference type="GO" id="GO:0008652">
    <property type="term" value="P:amino acid biosynthetic process"/>
    <property type="evidence" value="ECO:0007669"/>
    <property type="project" value="UniProtKB-UniRule"/>
</dbReference>
<name>A0A077NN99_XENBV</name>
<dbReference type="GO" id="GO:0009073">
    <property type="term" value="P:aromatic amino acid family biosynthetic process"/>
    <property type="evidence" value="ECO:0007669"/>
    <property type="project" value="UniProtKB-UniRule"/>
</dbReference>
<keyword evidence="2" id="KW-0057">Aromatic amino acid biosynthesis</keyword>
<evidence type="ECO:0000313" key="3">
    <source>
        <dbReference type="EMBL" id="CDH00275.1"/>
    </source>
</evidence>
<gene>
    <name evidence="3" type="ORF">XBFM1_1470005</name>
</gene>
<dbReference type="GO" id="GO:0046417">
    <property type="term" value="P:chorismate metabolic process"/>
    <property type="evidence" value="ECO:0007669"/>
    <property type="project" value="TreeGrafter"/>
</dbReference>
<comment type="catalytic activity">
    <reaction evidence="2">
        <text>chorismate = prephenate</text>
        <dbReference type="Rhea" id="RHEA:13897"/>
        <dbReference type="ChEBI" id="CHEBI:29748"/>
        <dbReference type="ChEBI" id="CHEBI:29934"/>
        <dbReference type="EC" id="5.4.99.5"/>
    </reaction>
</comment>
<dbReference type="PROSITE" id="PS51167">
    <property type="entry name" value="CHORISMATE_MUT_1"/>
    <property type="match status" value="1"/>
</dbReference>
<dbReference type="PANTHER" id="PTHR21164">
    <property type="entry name" value="CHORISMATE MUTASE"/>
    <property type="match status" value="1"/>
</dbReference>
<dbReference type="PANTHER" id="PTHR21164:SF0">
    <property type="entry name" value="CHORISMATE MUTASE AROH"/>
    <property type="match status" value="1"/>
</dbReference>
<evidence type="ECO:0000256" key="2">
    <source>
        <dbReference type="PROSITE-ProRule" id="PRU00514"/>
    </source>
</evidence>
<sequence>MKKKKDPESKNIGMRAIRGAIQVPEDTSNDIKRSTLLIMREIITKNELQHLDLVSCFFTVTPDLTSELPPLIIYEAGWKNLPTLCALEVKTSMMIPRMIRVLIHVQWHHENRELSHIYLPEALSSRPILS</sequence>
<keyword evidence="2" id="KW-0028">Amino-acid biosynthesis</keyword>
<evidence type="ECO:0000256" key="1">
    <source>
        <dbReference type="NCBIfam" id="TIGR01796"/>
    </source>
</evidence>
<organism evidence="3 4">
    <name type="scientific">Xenorhabdus bovienii str. feltiae Moldova</name>
    <dbReference type="NCBI Taxonomy" id="1398200"/>
    <lineage>
        <taxon>Bacteria</taxon>
        <taxon>Pseudomonadati</taxon>
        <taxon>Pseudomonadota</taxon>
        <taxon>Gammaproteobacteria</taxon>
        <taxon>Enterobacterales</taxon>
        <taxon>Morganellaceae</taxon>
        <taxon>Xenorhabdus</taxon>
    </lineage>
</organism>
<dbReference type="GO" id="GO:0004106">
    <property type="term" value="F:chorismate mutase activity"/>
    <property type="evidence" value="ECO:0007669"/>
    <property type="project" value="UniProtKB-UniRule"/>
</dbReference>
<dbReference type="HOGENOM" id="CLU_133236_1_0_6"/>
<accession>A0A077NN99</accession>
<comment type="caution">
    <text evidence="3">The sequence shown here is derived from an EMBL/GenBank/DDBJ whole genome shotgun (WGS) entry which is preliminary data.</text>
</comment>
<protein>
    <recommendedName>
        <fullName evidence="1 2">chorismate mutase</fullName>
        <ecNumber evidence="1 2">5.4.99.5</ecNumber>
    </recommendedName>
</protein>
<dbReference type="EC" id="5.4.99.5" evidence="1 2"/>
<dbReference type="NCBIfam" id="TIGR01796">
    <property type="entry name" value="CM_mono_aroH"/>
    <property type="match status" value="1"/>
</dbReference>
<reference evidence="3" key="1">
    <citation type="submission" date="2013-07" db="EMBL/GenBank/DDBJ databases">
        <title>Sub-species coevolution in mutualistic symbiosis.</title>
        <authorList>
            <person name="Murfin K."/>
            <person name="Klassen J."/>
            <person name="Lee M."/>
            <person name="Forst S."/>
            <person name="Stock P."/>
            <person name="Goodrich-Blair H."/>
        </authorList>
    </citation>
    <scope>NUCLEOTIDE SEQUENCE [LARGE SCALE GENOMIC DNA]</scope>
    <source>
        <strain evidence="3">Feltiae Moldova</strain>
    </source>
</reference>
<dbReference type="InterPro" id="IPR008243">
    <property type="entry name" value="Chorismate_mutase_AroH"/>
</dbReference>
<dbReference type="RefSeq" id="WP_051862983.1">
    <property type="nucleotide sequence ID" value="NZ_CAWLWD010000130.1"/>
</dbReference>
<dbReference type="AlphaFoldDB" id="A0A077NN99"/>
<dbReference type="SUPFAM" id="SSF55298">
    <property type="entry name" value="YjgF-like"/>
    <property type="match status" value="1"/>
</dbReference>
<dbReference type="Pfam" id="PF07736">
    <property type="entry name" value="CM_1"/>
    <property type="match status" value="1"/>
</dbReference>